<comment type="caution">
    <text evidence="3">The sequence shown here is derived from an EMBL/GenBank/DDBJ whole genome shotgun (WGS) entry which is preliminary data.</text>
</comment>
<feature type="signal peptide" evidence="2">
    <location>
        <begin position="1"/>
        <end position="15"/>
    </location>
</feature>
<keyword evidence="1" id="KW-1133">Transmembrane helix</keyword>
<dbReference type="Proteomes" id="UP000824120">
    <property type="component" value="Chromosome 9"/>
</dbReference>
<keyword evidence="1" id="KW-0812">Transmembrane</keyword>
<dbReference type="AlphaFoldDB" id="A0A9J5XJ95"/>
<feature type="transmembrane region" description="Helical" evidence="1">
    <location>
        <begin position="9"/>
        <end position="28"/>
    </location>
</feature>
<keyword evidence="2" id="KW-0732">Signal</keyword>
<evidence type="ECO:0000256" key="2">
    <source>
        <dbReference type="SAM" id="SignalP"/>
    </source>
</evidence>
<accession>A0A9J5XJ95</accession>
<keyword evidence="4" id="KW-1185">Reference proteome</keyword>
<feature type="chain" id="PRO_5039896467" evidence="2">
    <location>
        <begin position="16"/>
        <end position="71"/>
    </location>
</feature>
<proteinExistence type="predicted"/>
<evidence type="ECO:0000313" key="3">
    <source>
        <dbReference type="EMBL" id="KAG5588379.1"/>
    </source>
</evidence>
<evidence type="ECO:0000313" key="4">
    <source>
        <dbReference type="Proteomes" id="UP000824120"/>
    </source>
</evidence>
<evidence type="ECO:0000256" key="1">
    <source>
        <dbReference type="SAM" id="Phobius"/>
    </source>
</evidence>
<protein>
    <submittedName>
        <fullName evidence="3">Uncharacterized protein</fullName>
    </submittedName>
</protein>
<keyword evidence="1" id="KW-0472">Membrane</keyword>
<organism evidence="3 4">
    <name type="scientific">Solanum commersonii</name>
    <name type="common">Commerson's wild potato</name>
    <name type="synonym">Commerson's nightshade</name>
    <dbReference type="NCBI Taxonomy" id="4109"/>
    <lineage>
        <taxon>Eukaryota</taxon>
        <taxon>Viridiplantae</taxon>
        <taxon>Streptophyta</taxon>
        <taxon>Embryophyta</taxon>
        <taxon>Tracheophyta</taxon>
        <taxon>Spermatophyta</taxon>
        <taxon>Magnoliopsida</taxon>
        <taxon>eudicotyledons</taxon>
        <taxon>Gunneridae</taxon>
        <taxon>Pentapetalae</taxon>
        <taxon>asterids</taxon>
        <taxon>lamiids</taxon>
        <taxon>Solanales</taxon>
        <taxon>Solanaceae</taxon>
        <taxon>Solanoideae</taxon>
        <taxon>Solaneae</taxon>
        <taxon>Solanum</taxon>
    </lineage>
</organism>
<dbReference type="EMBL" id="JACXVP010000009">
    <property type="protein sequence ID" value="KAG5588379.1"/>
    <property type="molecule type" value="Genomic_DNA"/>
</dbReference>
<sequence>MTCNISNQLIWLVSGQFFIILLSASFMMSENNDSHCRTRGGLSMSLSRPNVEHEVAAKTSKHSIGQECFDR</sequence>
<name>A0A9J5XJ95_SOLCO</name>
<reference evidence="3 4" key="1">
    <citation type="submission" date="2020-09" db="EMBL/GenBank/DDBJ databases">
        <title>De no assembly of potato wild relative species, Solanum commersonii.</title>
        <authorList>
            <person name="Cho K."/>
        </authorList>
    </citation>
    <scope>NUCLEOTIDE SEQUENCE [LARGE SCALE GENOMIC DNA]</scope>
    <source>
        <strain evidence="3">LZ3.2</strain>
        <tissue evidence="3">Leaf</tissue>
    </source>
</reference>
<gene>
    <name evidence="3" type="ORF">H5410_048813</name>
</gene>